<gene>
    <name evidence="1" type="ORF">MM415B03898_0010</name>
</gene>
<dbReference type="EMBL" id="MT143222">
    <property type="protein sequence ID" value="QJA94327.1"/>
    <property type="molecule type" value="Genomic_DNA"/>
</dbReference>
<protein>
    <submittedName>
        <fullName evidence="1">Uncharacterized protein</fullName>
    </submittedName>
</protein>
<dbReference type="AlphaFoldDB" id="A0A6M3LGF6"/>
<sequence length="58" mass="6847">MMDPRKKETIIQKCFGITGWTTRRGRLSLQGEEQAIRKVDNILNKLVQDLVEFIRDEQ</sequence>
<organism evidence="1">
    <name type="scientific">viral metagenome</name>
    <dbReference type="NCBI Taxonomy" id="1070528"/>
    <lineage>
        <taxon>unclassified sequences</taxon>
        <taxon>metagenomes</taxon>
        <taxon>organismal metagenomes</taxon>
    </lineage>
</organism>
<evidence type="ECO:0000313" key="1">
    <source>
        <dbReference type="EMBL" id="QJA94327.1"/>
    </source>
</evidence>
<reference evidence="1" key="1">
    <citation type="submission" date="2020-03" db="EMBL/GenBank/DDBJ databases">
        <title>The deep terrestrial virosphere.</title>
        <authorList>
            <person name="Holmfeldt K."/>
            <person name="Nilsson E."/>
            <person name="Simone D."/>
            <person name="Lopez-Fernandez M."/>
            <person name="Wu X."/>
            <person name="de Brujin I."/>
            <person name="Lundin D."/>
            <person name="Andersson A."/>
            <person name="Bertilsson S."/>
            <person name="Dopson M."/>
        </authorList>
    </citation>
    <scope>NUCLEOTIDE SEQUENCE</scope>
    <source>
        <strain evidence="1">MM415B03898</strain>
    </source>
</reference>
<accession>A0A6M3LGF6</accession>
<proteinExistence type="predicted"/>
<name>A0A6M3LGF6_9ZZZZ</name>